<comment type="caution">
    <text evidence="6">The sequence shown here is derived from an EMBL/GenBank/DDBJ whole genome shotgun (WGS) entry which is preliminary data.</text>
</comment>
<keyword evidence="5" id="KW-0472">Membrane</keyword>
<dbReference type="InterPro" id="IPR051848">
    <property type="entry name" value="PGIP"/>
</dbReference>
<evidence type="ECO:0000256" key="4">
    <source>
        <dbReference type="SAM" id="MobiDB-lite"/>
    </source>
</evidence>
<gene>
    <name evidence="6" type="ORF">SEMRO_787_G202390.1</name>
</gene>
<accession>A0A9N8EC10</accession>
<feature type="transmembrane region" description="Helical" evidence="5">
    <location>
        <begin position="267"/>
        <end position="288"/>
    </location>
</feature>
<dbReference type="PANTHER" id="PTHR48059">
    <property type="entry name" value="POLYGALACTURONASE INHIBITOR 1"/>
    <property type="match status" value="1"/>
</dbReference>
<organism evidence="6 7">
    <name type="scientific">Seminavis robusta</name>
    <dbReference type="NCBI Taxonomy" id="568900"/>
    <lineage>
        <taxon>Eukaryota</taxon>
        <taxon>Sar</taxon>
        <taxon>Stramenopiles</taxon>
        <taxon>Ochrophyta</taxon>
        <taxon>Bacillariophyta</taxon>
        <taxon>Bacillariophyceae</taxon>
        <taxon>Bacillariophycidae</taxon>
        <taxon>Naviculales</taxon>
        <taxon>Naviculaceae</taxon>
        <taxon>Seminavis</taxon>
    </lineage>
</organism>
<dbReference type="AlphaFoldDB" id="A0A9N8EC10"/>
<reference evidence="6" key="1">
    <citation type="submission" date="2020-06" db="EMBL/GenBank/DDBJ databases">
        <authorList>
            <consortium name="Plant Systems Biology data submission"/>
        </authorList>
    </citation>
    <scope>NUCLEOTIDE SEQUENCE</scope>
    <source>
        <strain evidence="6">D6</strain>
    </source>
</reference>
<dbReference type="FunFam" id="3.80.10.10:FF:000041">
    <property type="entry name" value="LRR receptor-like serine/threonine-protein kinase ERECTA"/>
    <property type="match status" value="1"/>
</dbReference>
<keyword evidence="3" id="KW-0677">Repeat</keyword>
<dbReference type="Proteomes" id="UP001153069">
    <property type="component" value="Unassembled WGS sequence"/>
</dbReference>
<evidence type="ECO:0000313" key="7">
    <source>
        <dbReference type="Proteomes" id="UP001153069"/>
    </source>
</evidence>
<evidence type="ECO:0000256" key="2">
    <source>
        <dbReference type="ARBA" id="ARBA00022614"/>
    </source>
</evidence>
<dbReference type="OrthoDB" id="38453at2759"/>
<comment type="subcellular location">
    <subcellularLocation>
        <location evidence="1">Cell envelope</location>
    </subcellularLocation>
</comment>
<evidence type="ECO:0000256" key="5">
    <source>
        <dbReference type="SAM" id="Phobius"/>
    </source>
</evidence>
<dbReference type="InterPro" id="IPR032675">
    <property type="entry name" value="LRR_dom_sf"/>
</dbReference>
<sequence>MDKNCNKADEDFLMSIVVARSRCHSVESKISDGESQSMNKVTVYTDCAAVHLGSYLPSHHPLTIQFICACNYKKAEKDCKDIESVSDIDTIKVPGSKPDDCEPFDLSEKKQATYAEPTTVSKSDDYAPDLEAGCNGKILEVARGTHIQNKWPEEVMSGRGSSTLQEASTSPVDPQPTELHRTTPGSQLPETLPGAYAEAGPGLNSIDNGFGEEESAAEMTSTATATENVNGLAVANPVEEDDFPTALPHGNNAAARKRTEETKKFKTYVFLGVTFMIAIILLFMVALLTPTSSQPSVLDADLTTETAEAIEVATSNPSQAPTSISAATLALFPLNITAKILEDPDSPQARAFDWLMEEGDKLESLSEDRIIQKFALAALFFATNGNTWKTNTSWLSHSVHECDWHNSSHFAMMHVFSALYPGYLRDFFPSDEAPPTTCNDDGIYQHLWLDSSGLAGSLPDELYLLTSLKTMSLAFNQLQGSISSYIGQLSSLEGMAYSYAKDELKGSIPTDVGNFEKLRWLFLYLGDFSGTIPTEIGQATNLEFVSLRHSPLSGTLPTELMELSKLEALSLFDNSLQGRIPSELGQISHLTLLSAWGNQLTGPLPSELGLLTDLTSNLNLMENRLSGTIPTELGLLSGLVELEFSGNQFTGQIPSELGELKSIGRLTFANNSFSGTVPQELTAVNQSLHTISLEGNPLLSGSIPEGVCNTNATCIGTPLDPCRGPYGLSFDCSRLLCGCDCPCVYG</sequence>
<evidence type="ECO:0000313" key="6">
    <source>
        <dbReference type="EMBL" id="CAB9516496.1"/>
    </source>
</evidence>
<keyword evidence="2" id="KW-0433">Leucine-rich repeat</keyword>
<evidence type="ECO:0000256" key="3">
    <source>
        <dbReference type="ARBA" id="ARBA00022737"/>
    </source>
</evidence>
<keyword evidence="5" id="KW-1133">Transmembrane helix</keyword>
<proteinExistence type="predicted"/>
<keyword evidence="7" id="KW-1185">Reference proteome</keyword>
<dbReference type="EMBL" id="CAICTM010000786">
    <property type="protein sequence ID" value="CAB9516496.1"/>
    <property type="molecule type" value="Genomic_DNA"/>
</dbReference>
<feature type="region of interest" description="Disordered" evidence="4">
    <location>
        <begin position="149"/>
        <end position="224"/>
    </location>
</feature>
<protein>
    <submittedName>
        <fullName evidence="6">Leucine Rich Repeat</fullName>
    </submittedName>
</protein>
<evidence type="ECO:0000256" key="1">
    <source>
        <dbReference type="ARBA" id="ARBA00004196"/>
    </source>
</evidence>
<feature type="compositionally biased region" description="Polar residues" evidence="4">
    <location>
        <begin position="159"/>
        <end position="172"/>
    </location>
</feature>
<keyword evidence="5" id="KW-0812">Transmembrane</keyword>
<dbReference type="InterPro" id="IPR001611">
    <property type="entry name" value="Leu-rich_rpt"/>
</dbReference>
<dbReference type="SUPFAM" id="SSF52058">
    <property type="entry name" value="L domain-like"/>
    <property type="match status" value="1"/>
</dbReference>
<dbReference type="Gene3D" id="3.80.10.10">
    <property type="entry name" value="Ribonuclease Inhibitor"/>
    <property type="match status" value="1"/>
</dbReference>
<dbReference type="Pfam" id="PF00560">
    <property type="entry name" value="LRR_1"/>
    <property type="match status" value="1"/>
</dbReference>
<name>A0A9N8EC10_9STRA</name>
<dbReference type="PANTHER" id="PTHR48059:SF30">
    <property type="entry name" value="OS06G0587000 PROTEIN"/>
    <property type="match status" value="1"/>
</dbReference>